<proteinExistence type="inferred from homology"/>
<dbReference type="GO" id="GO:0000428">
    <property type="term" value="C:DNA-directed RNA polymerase complex"/>
    <property type="evidence" value="ECO:0007669"/>
    <property type="project" value="UniProtKB-KW"/>
</dbReference>
<keyword evidence="1 2" id="KW-0808">Transferase</keyword>
<dbReference type="SUPFAM" id="SSF48024">
    <property type="entry name" value="N-terminal domain of DnaB helicase"/>
    <property type="match status" value="1"/>
</dbReference>
<dbReference type="SUPFAM" id="SSF57783">
    <property type="entry name" value="Zinc beta-ribbon"/>
    <property type="match status" value="1"/>
</dbReference>
<dbReference type="InterPro" id="IPR013264">
    <property type="entry name" value="DNAG_N"/>
</dbReference>
<dbReference type="InterPro" id="IPR036977">
    <property type="entry name" value="DNA_primase_Znf_CHC2"/>
</dbReference>
<evidence type="ECO:0000256" key="1">
    <source>
        <dbReference type="HAMAP-Rule" id="MF_00974"/>
    </source>
</evidence>
<dbReference type="InterPro" id="IPR034151">
    <property type="entry name" value="TOPRIM_DnaG_bac"/>
</dbReference>
<dbReference type="FunFam" id="3.40.1360.10:FF:000002">
    <property type="entry name" value="DNA primase"/>
    <property type="match status" value="1"/>
</dbReference>
<dbReference type="Gene3D" id="3.90.980.10">
    <property type="entry name" value="DNA primase, catalytic core, N-terminal domain"/>
    <property type="match status" value="1"/>
</dbReference>
<keyword evidence="1 2" id="KW-0862">Zinc</keyword>
<sequence length="590" mass="68235">MISEDVVQKVIELNDIVDVISGDIKLKNSGRNYFGLCPFHHEKTPSFSVSQDKQIYKCFGCGEAGNVVTYVMKTKNVAFPEAIKILAERVNIDIEEDKKENTNNPKDKIYKINVDAARYFFNNLIINKNAINYFLNRGVTKSIIKRFGLGYSKDSWDGLLRHLKTKGYTELDMLSAGLIIKSKNGSYYDRFRNRVMFPVFDYRGKVIGFGGRVLNNAKPKYLNSPETMVFKKGINLYGLNYAVKENKDKVLIIVEGYMDCITLHQYGIKNSVASLGTALTTNQARLLKRYADKVIISYDSDTAGQLATQRGLEILKDVGLGVEILTVPDGKDPDQFVKAHGKESYLKLVKEALPLIEYKIKISKQDLNIGNKRQAIQYIDRYIKIIQNLDPVEKDMYIRRLSEETNIEIQTLYDQLNKKNQNSRKNGKEVNMLEAFGQKLYLEPAYIRAERFILQLMFNYNNIYEYIKNSINEQDIIEETHKAIYKYIKDTLEDSNIQNKKLHIETLCNKNVETSKEWVNILNTNFIYKEDESKKFIDDAILNIKKYKLEKYKENLLKKIKEYEAQGKLDETIKMSQELIKVKKTLGAMK</sequence>
<dbReference type="FunFam" id="3.90.580.10:FF:000001">
    <property type="entry name" value="DNA primase"/>
    <property type="match status" value="1"/>
</dbReference>
<accession>A0A6B4GS68</accession>
<keyword evidence="1 2" id="KW-0235">DNA replication</keyword>
<dbReference type="Pfam" id="PF13155">
    <property type="entry name" value="Toprim_2"/>
    <property type="match status" value="1"/>
</dbReference>
<keyword evidence="1 2" id="KW-0804">Transcription</keyword>
<dbReference type="GO" id="GO:0003678">
    <property type="term" value="F:DNA helicase activity"/>
    <property type="evidence" value="ECO:0007669"/>
    <property type="project" value="InterPro"/>
</dbReference>
<evidence type="ECO:0000256" key="2">
    <source>
        <dbReference type="PIRNR" id="PIRNR002811"/>
    </source>
</evidence>
<comment type="caution">
    <text evidence="4">The sequence shown here is derived from an EMBL/GenBank/DDBJ whole genome shotgun (WGS) entry which is preliminary data.</text>
</comment>
<dbReference type="EMBL" id="SWND01000007">
    <property type="protein sequence ID" value="NFF02608.1"/>
    <property type="molecule type" value="Genomic_DNA"/>
</dbReference>
<dbReference type="GO" id="GO:0003677">
    <property type="term" value="F:DNA binding"/>
    <property type="evidence" value="ECO:0007669"/>
    <property type="project" value="UniProtKB-KW"/>
</dbReference>
<comment type="catalytic activity">
    <reaction evidence="1">
        <text>ssDNA + n NTP = ssDNA/pppN(pN)n-1 hybrid + (n-1) diphosphate.</text>
        <dbReference type="EC" id="2.7.7.101"/>
    </reaction>
</comment>
<reference evidence="4 5" key="1">
    <citation type="submission" date="2019-04" db="EMBL/GenBank/DDBJ databases">
        <title>Genome sequencing of Clostridium botulinum Groups I-IV and Clostridium butyricum.</title>
        <authorList>
            <person name="Brunt J."/>
            <person name="Van Vliet A.H.M."/>
            <person name="Stringer S.C."/>
            <person name="Carter A.T."/>
            <person name="Peck M.W."/>
        </authorList>
    </citation>
    <scope>NUCLEOTIDE SEQUENCE [LARGE SCALE GENOMIC DNA]</scope>
    <source>
        <strain evidence="4 5">IFR 18/054</strain>
    </source>
</reference>
<dbReference type="PIRSF" id="PIRSF002811">
    <property type="entry name" value="DnaG"/>
    <property type="match status" value="1"/>
</dbReference>
<dbReference type="Pfam" id="PF01807">
    <property type="entry name" value="Zn_ribbon_DnaG"/>
    <property type="match status" value="1"/>
</dbReference>
<keyword evidence="1" id="KW-0238">DNA-binding</keyword>
<keyword evidence="1 2" id="KW-0639">Primosome</keyword>
<dbReference type="SUPFAM" id="SSF56731">
    <property type="entry name" value="DNA primase core"/>
    <property type="match status" value="1"/>
</dbReference>
<dbReference type="SMART" id="SM00493">
    <property type="entry name" value="TOPRIM"/>
    <property type="match status" value="1"/>
</dbReference>
<dbReference type="InterPro" id="IPR006295">
    <property type="entry name" value="DNA_primase_DnaG"/>
</dbReference>
<dbReference type="FunFam" id="3.90.980.10:FF:000001">
    <property type="entry name" value="DNA primase"/>
    <property type="match status" value="1"/>
</dbReference>
<comment type="similarity">
    <text evidence="1 2">Belongs to the DnaG primase family.</text>
</comment>
<dbReference type="AlphaFoldDB" id="A0A6B4GS68"/>
<dbReference type="HAMAP" id="MF_00974">
    <property type="entry name" value="DNA_primase_DnaG"/>
    <property type="match status" value="1"/>
</dbReference>
<dbReference type="Gene3D" id="1.10.860.10">
    <property type="entry name" value="DNAb Helicase, Chain A"/>
    <property type="match status" value="1"/>
</dbReference>
<dbReference type="EC" id="2.7.7.101" evidence="1"/>
<dbReference type="InterPro" id="IPR036185">
    <property type="entry name" value="DNA_heli_DnaB-like_N_sf"/>
</dbReference>
<dbReference type="NCBIfam" id="TIGR01391">
    <property type="entry name" value="dnaG"/>
    <property type="match status" value="1"/>
</dbReference>
<dbReference type="PANTHER" id="PTHR30313">
    <property type="entry name" value="DNA PRIMASE"/>
    <property type="match status" value="1"/>
</dbReference>
<dbReference type="GO" id="GO:0003899">
    <property type="term" value="F:DNA-directed RNA polymerase activity"/>
    <property type="evidence" value="ECO:0007669"/>
    <property type="project" value="UniProtKB-UniRule"/>
</dbReference>
<dbReference type="SMART" id="SM00400">
    <property type="entry name" value="ZnF_CHCC"/>
    <property type="match status" value="1"/>
</dbReference>
<dbReference type="InterPro" id="IPR037068">
    <property type="entry name" value="DNA_primase_core_N_sf"/>
</dbReference>
<evidence type="ECO:0000313" key="4">
    <source>
        <dbReference type="EMBL" id="NFF02608.1"/>
    </source>
</evidence>
<dbReference type="GO" id="GO:1990077">
    <property type="term" value="C:primosome complex"/>
    <property type="evidence" value="ECO:0007669"/>
    <property type="project" value="UniProtKB-KW"/>
</dbReference>
<evidence type="ECO:0000313" key="5">
    <source>
        <dbReference type="Proteomes" id="UP000472521"/>
    </source>
</evidence>
<dbReference type="InterPro" id="IPR002694">
    <property type="entry name" value="Znf_CHC2"/>
</dbReference>
<dbReference type="InterPro" id="IPR030846">
    <property type="entry name" value="DnaG_bac"/>
</dbReference>
<dbReference type="Gene3D" id="3.40.1360.10">
    <property type="match status" value="1"/>
</dbReference>
<dbReference type="InterPro" id="IPR050219">
    <property type="entry name" value="DnaG_primase"/>
</dbReference>
<keyword evidence="1 2" id="KW-0240">DNA-directed RNA polymerase</keyword>
<comment type="cofactor">
    <cofactor evidence="1 2 3">
        <name>Zn(2+)</name>
        <dbReference type="ChEBI" id="CHEBI:29105"/>
    </cofactor>
    <text evidence="1 2 3">Binds 1 zinc ion per monomer.</text>
</comment>
<comment type="subunit">
    <text evidence="1">Monomer. Interacts with DnaB.</text>
</comment>
<dbReference type="InterPro" id="IPR016136">
    <property type="entry name" value="DNA_helicase_N/primase_C"/>
</dbReference>
<dbReference type="PANTHER" id="PTHR30313:SF2">
    <property type="entry name" value="DNA PRIMASE"/>
    <property type="match status" value="1"/>
</dbReference>
<dbReference type="InterPro" id="IPR006171">
    <property type="entry name" value="TOPRIM_dom"/>
</dbReference>
<dbReference type="CDD" id="cd03364">
    <property type="entry name" value="TOPRIM_DnaG_primases"/>
    <property type="match status" value="1"/>
</dbReference>
<dbReference type="GO" id="GO:0005737">
    <property type="term" value="C:cytoplasm"/>
    <property type="evidence" value="ECO:0007669"/>
    <property type="project" value="TreeGrafter"/>
</dbReference>
<protein>
    <recommendedName>
        <fullName evidence="1 2">DNA primase</fullName>
        <ecNumber evidence="1">2.7.7.101</ecNumber>
    </recommendedName>
</protein>
<dbReference type="InterPro" id="IPR019475">
    <property type="entry name" value="DNA_primase_DnaB-bd"/>
</dbReference>
<comment type="function">
    <text evidence="1 2">RNA polymerase that catalyzes the synthesis of short RNA molecules used as primers for DNA polymerase during DNA replication.</text>
</comment>
<dbReference type="GO" id="GO:0008270">
    <property type="term" value="F:zinc ion binding"/>
    <property type="evidence" value="ECO:0007669"/>
    <property type="project" value="UniProtKB-UniRule"/>
</dbReference>
<keyword evidence="1 3" id="KW-0863">Zinc-finger</keyword>
<dbReference type="Pfam" id="PF10410">
    <property type="entry name" value="DnaB_bind"/>
    <property type="match status" value="1"/>
</dbReference>
<organism evidence="4 5">
    <name type="scientific">Clostridium botulinum</name>
    <dbReference type="NCBI Taxonomy" id="1491"/>
    <lineage>
        <taxon>Bacteria</taxon>
        <taxon>Bacillati</taxon>
        <taxon>Bacillota</taxon>
        <taxon>Clostridia</taxon>
        <taxon>Eubacteriales</taxon>
        <taxon>Clostridiaceae</taxon>
        <taxon>Clostridium</taxon>
    </lineage>
</organism>
<dbReference type="Gene3D" id="3.90.580.10">
    <property type="entry name" value="Zinc finger, CHC2-type domain"/>
    <property type="match status" value="1"/>
</dbReference>
<evidence type="ECO:0000256" key="3">
    <source>
        <dbReference type="PIRSR" id="PIRSR002811-1"/>
    </source>
</evidence>
<feature type="zinc finger region" description="CHC2-type" evidence="1 3">
    <location>
        <begin position="37"/>
        <end position="61"/>
    </location>
</feature>
<dbReference type="GO" id="GO:0006269">
    <property type="term" value="P:DNA replication, synthesis of primer"/>
    <property type="evidence" value="ECO:0007669"/>
    <property type="project" value="UniProtKB-UniRule"/>
</dbReference>
<gene>
    <name evidence="1" type="primary">dnaG</name>
    <name evidence="4" type="ORF">FCV25_12695</name>
</gene>
<dbReference type="PROSITE" id="PS50880">
    <property type="entry name" value="TOPRIM"/>
    <property type="match status" value="1"/>
</dbReference>
<name>A0A6B4GS68_CLOBO</name>
<comment type="domain">
    <text evidence="1">Contains an N-terminal zinc-binding domain, a central core domain that contains the primase activity, and a C-terminal DnaB-binding domain.</text>
</comment>
<dbReference type="GO" id="GO:0005524">
    <property type="term" value="F:ATP binding"/>
    <property type="evidence" value="ECO:0007669"/>
    <property type="project" value="InterPro"/>
</dbReference>
<keyword evidence="1 2" id="KW-0479">Metal-binding</keyword>
<dbReference type="Proteomes" id="UP000472521">
    <property type="component" value="Unassembled WGS sequence"/>
</dbReference>
<keyword evidence="1 2" id="KW-0548">Nucleotidyltransferase</keyword>
<dbReference type="Pfam" id="PF08275">
    <property type="entry name" value="DNAG_N"/>
    <property type="match status" value="1"/>
</dbReference>